<evidence type="ECO:0000313" key="4">
    <source>
        <dbReference type="Proteomes" id="UP001172102"/>
    </source>
</evidence>
<proteinExistence type="inferred from homology"/>
<feature type="domain" description="NAD(P)-binding" evidence="2">
    <location>
        <begin position="10"/>
        <end position="216"/>
    </location>
</feature>
<evidence type="ECO:0000256" key="1">
    <source>
        <dbReference type="ARBA" id="ARBA00038376"/>
    </source>
</evidence>
<dbReference type="PANTHER" id="PTHR43355">
    <property type="entry name" value="FLAVIN REDUCTASE (NADPH)"/>
    <property type="match status" value="1"/>
</dbReference>
<evidence type="ECO:0000313" key="3">
    <source>
        <dbReference type="EMBL" id="KAK0732181.1"/>
    </source>
</evidence>
<dbReference type="InterPro" id="IPR051606">
    <property type="entry name" value="Polyketide_Oxido-like"/>
</dbReference>
<dbReference type="GO" id="GO:0016646">
    <property type="term" value="F:oxidoreductase activity, acting on the CH-NH group of donors, NAD or NADP as acceptor"/>
    <property type="evidence" value="ECO:0007669"/>
    <property type="project" value="TreeGrafter"/>
</dbReference>
<dbReference type="InterPro" id="IPR036291">
    <property type="entry name" value="NAD(P)-bd_dom_sf"/>
</dbReference>
<dbReference type="InterPro" id="IPR016040">
    <property type="entry name" value="NAD(P)-bd_dom"/>
</dbReference>
<name>A0AA40BDB6_9PEZI</name>
<keyword evidence="4" id="KW-1185">Reference proteome</keyword>
<dbReference type="PANTHER" id="PTHR43355:SF2">
    <property type="entry name" value="FLAVIN REDUCTASE (NADPH)"/>
    <property type="match status" value="1"/>
</dbReference>
<dbReference type="Gene3D" id="3.40.50.720">
    <property type="entry name" value="NAD(P)-binding Rossmann-like Domain"/>
    <property type="match status" value="1"/>
</dbReference>
<protein>
    <recommendedName>
        <fullName evidence="2">NAD(P)-binding domain-containing protein</fullName>
    </recommendedName>
</protein>
<comment type="caution">
    <text evidence="3">The sequence shown here is derived from an EMBL/GenBank/DDBJ whole genome shotgun (WGS) entry which is preliminary data.</text>
</comment>
<organism evidence="3 4">
    <name type="scientific">Lasiosphaeris hirsuta</name>
    <dbReference type="NCBI Taxonomy" id="260670"/>
    <lineage>
        <taxon>Eukaryota</taxon>
        <taxon>Fungi</taxon>
        <taxon>Dikarya</taxon>
        <taxon>Ascomycota</taxon>
        <taxon>Pezizomycotina</taxon>
        <taxon>Sordariomycetes</taxon>
        <taxon>Sordariomycetidae</taxon>
        <taxon>Sordariales</taxon>
        <taxon>Lasiosphaeriaceae</taxon>
        <taxon>Lasiosphaeris</taxon>
    </lineage>
</organism>
<evidence type="ECO:0000259" key="2">
    <source>
        <dbReference type="Pfam" id="PF13460"/>
    </source>
</evidence>
<dbReference type="Pfam" id="PF13460">
    <property type="entry name" value="NAD_binding_10"/>
    <property type="match status" value="1"/>
</dbReference>
<sequence length="241" mass="26239">MTKGKVLVFGGTGPAGICLLRELLFREHETIVFARSPSKIPEELTKNPLLEILKAELSDLTALSTAVSRSSVIISLLGPSILTGVEPQIYADFYRALFPLMRTHGVRRIFAMGTLSIPVEGDSFSLSRLMLVGFVRVVASGAYASVIKIGEVFAKEAGEDIDWTVYRIAGIPGGSDEASWRADREDGETFEGYIGGPGWSLSQKRGALARWLVDAVEDGKEKWIRKMPSVSRYAGSGSRRA</sequence>
<dbReference type="Proteomes" id="UP001172102">
    <property type="component" value="Unassembled WGS sequence"/>
</dbReference>
<accession>A0AA40BDB6</accession>
<comment type="similarity">
    <text evidence="1">Belongs to the avfA family.</text>
</comment>
<gene>
    <name evidence="3" type="ORF">B0H67DRAFT_566840</name>
</gene>
<dbReference type="EMBL" id="JAUKUA010000001">
    <property type="protein sequence ID" value="KAK0732181.1"/>
    <property type="molecule type" value="Genomic_DNA"/>
</dbReference>
<dbReference type="AlphaFoldDB" id="A0AA40BDB6"/>
<reference evidence="3" key="1">
    <citation type="submission" date="2023-06" db="EMBL/GenBank/DDBJ databases">
        <title>Genome-scale phylogeny and comparative genomics of the fungal order Sordariales.</title>
        <authorList>
            <consortium name="Lawrence Berkeley National Laboratory"/>
            <person name="Hensen N."/>
            <person name="Bonometti L."/>
            <person name="Westerberg I."/>
            <person name="Brannstrom I.O."/>
            <person name="Guillou S."/>
            <person name="Cros-Aarteil S."/>
            <person name="Calhoun S."/>
            <person name="Haridas S."/>
            <person name="Kuo A."/>
            <person name="Mondo S."/>
            <person name="Pangilinan J."/>
            <person name="Riley R."/>
            <person name="Labutti K."/>
            <person name="Andreopoulos B."/>
            <person name="Lipzen A."/>
            <person name="Chen C."/>
            <person name="Yanf M."/>
            <person name="Daum C."/>
            <person name="Ng V."/>
            <person name="Clum A."/>
            <person name="Steindorff A."/>
            <person name="Ohm R."/>
            <person name="Martin F."/>
            <person name="Silar P."/>
            <person name="Natvig D."/>
            <person name="Lalanne C."/>
            <person name="Gautier V."/>
            <person name="Ament-Velasquez S.L."/>
            <person name="Kruys A."/>
            <person name="Hutchinson M.I."/>
            <person name="Powell A.J."/>
            <person name="Barry K."/>
            <person name="Miller A.N."/>
            <person name="Grigoriev I.V."/>
            <person name="Debuchy R."/>
            <person name="Gladieux P."/>
            <person name="Thoren M.H."/>
            <person name="Johannesson H."/>
        </authorList>
    </citation>
    <scope>NUCLEOTIDE SEQUENCE</scope>
    <source>
        <strain evidence="3">SMH4607-1</strain>
    </source>
</reference>
<dbReference type="SUPFAM" id="SSF51735">
    <property type="entry name" value="NAD(P)-binding Rossmann-fold domains"/>
    <property type="match status" value="1"/>
</dbReference>